<dbReference type="InterPro" id="IPR000871">
    <property type="entry name" value="Beta-lactam_class-A"/>
</dbReference>
<dbReference type="PANTHER" id="PTHR35333:SF5">
    <property type="entry name" value="CONSERVED LIPOPROTEIN LPQF-RELATED"/>
    <property type="match status" value="1"/>
</dbReference>
<evidence type="ECO:0000259" key="3">
    <source>
        <dbReference type="Pfam" id="PF13354"/>
    </source>
</evidence>
<name>A0ABW4FTH9_9PSEU</name>
<evidence type="ECO:0000256" key="2">
    <source>
        <dbReference type="SAM" id="SignalP"/>
    </source>
</evidence>
<accession>A0ABW4FTH9</accession>
<dbReference type="SUPFAM" id="SSF56601">
    <property type="entry name" value="beta-lactamase/transpeptidase-like"/>
    <property type="match status" value="1"/>
</dbReference>
<dbReference type="Pfam" id="PF13354">
    <property type="entry name" value="Beta-lactamase2"/>
    <property type="match status" value="1"/>
</dbReference>
<dbReference type="PANTHER" id="PTHR35333">
    <property type="entry name" value="BETA-LACTAMASE"/>
    <property type="match status" value="1"/>
</dbReference>
<keyword evidence="5" id="KW-1185">Reference proteome</keyword>
<organism evidence="4 5">
    <name type="scientific">Pseudonocardia aurantiaca</name>
    <dbReference type="NCBI Taxonomy" id="75290"/>
    <lineage>
        <taxon>Bacteria</taxon>
        <taxon>Bacillati</taxon>
        <taxon>Actinomycetota</taxon>
        <taxon>Actinomycetes</taxon>
        <taxon>Pseudonocardiales</taxon>
        <taxon>Pseudonocardiaceae</taxon>
        <taxon>Pseudonocardia</taxon>
    </lineage>
</organism>
<proteinExistence type="predicted"/>
<feature type="region of interest" description="Disordered" evidence="1">
    <location>
        <begin position="20"/>
        <end position="44"/>
    </location>
</feature>
<dbReference type="InterPro" id="IPR045155">
    <property type="entry name" value="Beta-lactam_cat"/>
</dbReference>
<dbReference type="EMBL" id="JBHUCP010000026">
    <property type="protein sequence ID" value="MFD1533796.1"/>
    <property type="molecule type" value="Genomic_DNA"/>
</dbReference>
<feature type="signal peptide" evidence="2">
    <location>
        <begin position="1"/>
        <end position="22"/>
    </location>
</feature>
<feature type="compositionally biased region" description="Pro residues" evidence="1">
    <location>
        <begin position="22"/>
        <end position="41"/>
    </location>
</feature>
<feature type="compositionally biased region" description="Low complexity" evidence="1">
    <location>
        <begin position="241"/>
        <end position="251"/>
    </location>
</feature>
<feature type="compositionally biased region" description="Polar residues" evidence="1">
    <location>
        <begin position="254"/>
        <end position="266"/>
    </location>
</feature>
<dbReference type="GO" id="GO:0016787">
    <property type="term" value="F:hydrolase activity"/>
    <property type="evidence" value="ECO:0007669"/>
    <property type="project" value="UniProtKB-KW"/>
</dbReference>
<dbReference type="Proteomes" id="UP001597145">
    <property type="component" value="Unassembled WGS sequence"/>
</dbReference>
<feature type="chain" id="PRO_5047030311" evidence="2">
    <location>
        <begin position="23"/>
        <end position="401"/>
    </location>
</feature>
<evidence type="ECO:0000313" key="5">
    <source>
        <dbReference type="Proteomes" id="UP001597145"/>
    </source>
</evidence>
<dbReference type="InterPro" id="IPR012338">
    <property type="entry name" value="Beta-lactam/transpept-like"/>
</dbReference>
<reference evidence="5" key="1">
    <citation type="journal article" date="2019" name="Int. J. Syst. Evol. Microbiol.">
        <title>The Global Catalogue of Microorganisms (GCM) 10K type strain sequencing project: providing services to taxonomists for standard genome sequencing and annotation.</title>
        <authorList>
            <consortium name="The Broad Institute Genomics Platform"/>
            <consortium name="The Broad Institute Genome Sequencing Center for Infectious Disease"/>
            <person name="Wu L."/>
            <person name="Ma J."/>
        </authorList>
    </citation>
    <scope>NUCLEOTIDE SEQUENCE [LARGE SCALE GENOMIC DNA]</scope>
    <source>
        <strain evidence="5">JCM 12165</strain>
    </source>
</reference>
<keyword evidence="4" id="KW-0378">Hydrolase</keyword>
<gene>
    <name evidence="4" type="ORF">ACFSCY_30710</name>
</gene>
<evidence type="ECO:0000256" key="1">
    <source>
        <dbReference type="SAM" id="MobiDB-lite"/>
    </source>
</evidence>
<sequence>MSRRRLLGATALLALGTACAPALPPPTSPPPTSPPPAPPRPIDGADALVDWIAAHPEAASVLVDDGRGRLITHLADRSRPLASAGKVVHLTAYAQAVVAGRLNPDTRVPVAEWERWYVPGTDGFAHRQALQALGVGADDAVRWDDLAAVMIAVSDSAAPDLLRETLGDNALVAAAAAGGWTAPDLPSFGGEGLLAPGVFTTDPPPDPANRRAATVASLRRFAGDPGWRAAVAQQAAAFEAAAQGAATQDPATQDPATQDPATQDPATQHPAVDRLIEWSDGGPAGTVTQLAGMHRAAATDGFGPETSAIVRAHLERPLADRLPPGVLGAGQKGGSLPGILTNAVTLRRADGTLGVAVVALSGMPMPAYLEALTSGAPVLLTQQALLDDDLLGRLGAAVGVR</sequence>
<feature type="domain" description="Beta-lactamase class A catalytic" evidence="3">
    <location>
        <begin position="64"/>
        <end position="181"/>
    </location>
</feature>
<keyword evidence="2" id="KW-0732">Signal</keyword>
<comment type="caution">
    <text evidence="4">The sequence shown here is derived from an EMBL/GenBank/DDBJ whole genome shotgun (WGS) entry which is preliminary data.</text>
</comment>
<evidence type="ECO:0000313" key="4">
    <source>
        <dbReference type="EMBL" id="MFD1533796.1"/>
    </source>
</evidence>
<feature type="region of interest" description="Disordered" evidence="1">
    <location>
        <begin position="241"/>
        <end position="268"/>
    </location>
</feature>
<dbReference type="PROSITE" id="PS51257">
    <property type="entry name" value="PROKAR_LIPOPROTEIN"/>
    <property type="match status" value="1"/>
</dbReference>
<dbReference type="Gene3D" id="3.40.710.10">
    <property type="entry name" value="DD-peptidase/beta-lactamase superfamily"/>
    <property type="match status" value="1"/>
</dbReference>
<dbReference type="RefSeq" id="WP_343977475.1">
    <property type="nucleotide sequence ID" value="NZ_BAAAJG010000009.1"/>
</dbReference>
<protein>
    <submittedName>
        <fullName evidence="4">Serine hydrolase</fullName>
    </submittedName>
</protein>